<evidence type="ECO:0000313" key="3">
    <source>
        <dbReference type="Proteomes" id="UP000682733"/>
    </source>
</evidence>
<dbReference type="EMBL" id="CAJNOK010020768">
    <property type="protein sequence ID" value="CAF1321674.1"/>
    <property type="molecule type" value="Genomic_DNA"/>
</dbReference>
<comment type="caution">
    <text evidence="2">The sequence shown here is derived from an EMBL/GenBank/DDBJ whole genome shotgun (WGS) entry which is preliminary data.</text>
</comment>
<dbReference type="Proteomes" id="UP000682733">
    <property type="component" value="Unassembled WGS sequence"/>
</dbReference>
<gene>
    <name evidence="1" type="ORF">OVA965_LOCUS29467</name>
    <name evidence="2" type="ORF">TMI583_LOCUS30241</name>
</gene>
<protein>
    <submittedName>
        <fullName evidence="2">Uncharacterized protein</fullName>
    </submittedName>
</protein>
<dbReference type="AlphaFoldDB" id="A0A8S2QWW0"/>
<evidence type="ECO:0000313" key="2">
    <source>
        <dbReference type="EMBL" id="CAF4131835.1"/>
    </source>
</evidence>
<name>A0A8S2QWW0_9BILA</name>
<dbReference type="EMBL" id="CAJOBA010042373">
    <property type="protein sequence ID" value="CAF4131835.1"/>
    <property type="molecule type" value="Genomic_DNA"/>
</dbReference>
<evidence type="ECO:0000313" key="1">
    <source>
        <dbReference type="EMBL" id="CAF1321674.1"/>
    </source>
</evidence>
<accession>A0A8S2QWW0</accession>
<proteinExistence type="predicted"/>
<sequence length="349" mass="38075">MESSTSGRSHTAHSKLSKRCFTDCYISLNFTDADIPVDQCTKNNVSDSCLITLIANQPKDDGFASFQAVDADTMPLFLTNGQPYEILGTLIWFRKKQTKRTFTYTCSKEAFCGVQKAQDMFDELKEFDIDSVWNNLGGYLLRKSYSTAIDVTCMNEQNQPVLCNNGVCQAIISENSNGIIRTCVSPSTLVDPTGMMITTTNINTFKQGMIVYSCNKNMCNDETTVNNIKQILIESGLFPANPVTTPVPTTSTTTTTGSPTTFSTTVTATSTASTTNTITTFLPMTTGTTATTKTTTSSIIITTPLTTTNITTMTSQRKGDASSFSTKSRFVGLVLTTLLLTMTLRHSQF</sequence>
<reference evidence="2" key="1">
    <citation type="submission" date="2021-02" db="EMBL/GenBank/DDBJ databases">
        <authorList>
            <person name="Nowell W R."/>
        </authorList>
    </citation>
    <scope>NUCLEOTIDE SEQUENCE</scope>
</reference>
<organism evidence="2 3">
    <name type="scientific">Didymodactylos carnosus</name>
    <dbReference type="NCBI Taxonomy" id="1234261"/>
    <lineage>
        <taxon>Eukaryota</taxon>
        <taxon>Metazoa</taxon>
        <taxon>Spiralia</taxon>
        <taxon>Gnathifera</taxon>
        <taxon>Rotifera</taxon>
        <taxon>Eurotatoria</taxon>
        <taxon>Bdelloidea</taxon>
        <taxon>Philodinida</taxon>
        <taxon>Philodinidae</taxon>
        <taxon>Didymodactylos</taxon>
    </lineage>
</organism>
<dbReference type="Proteomes" id="UP000677228">
    <property type="component" value="Unassembled WGS sequence"/>
</dbReference>